<gene>
    <name evidence="1" type="ORF">OE749_16605</name>
</gene>
<reference evidence="1 2" key="1">
    <citation type="submission" date="2022-10" db="EMBL/GenBank/DDBJ databases">
        <title>Aestuariibacter sp. AA17 isolated from Montipora capitata coral fragment.</title>
        <authorList>
            <person name="Emsley S.A."/>
            <person name="Pfannmuller K.M."/>
            <person name="Loughran R.M."/>
            <person name="Shlafstein M."/>
            <person name="Papke E."/>
            <person name="Saw J.H."/>
            <person name="Ushijima B."/>
            <person name="Videau P."/>
        </authorList>
    </citation>
    <scope>NUCLEOTIDE SEQUENCE [LARGE SCALE GENOMIC DNA]</scope>
    <source>
        <strain evidence="1 2">AA17</strain>
    </source>
</reference>
<dbReference type="Proteomes" id="UP001652504">
    <property type="component" value="Unassembled WGS sequence"/>
</dbReference>
<dbReference type="EMBL" id="JAOWKX010000010">
    <property type="protein sequence ID" value="MCV2886317.1"/>
    <property type="molecule type" value="Genomic_DNA"/>
</dbReference>
<dbReference type="RefSeq" id="WP_263713605.1">
    <property type="nucleotide sequence ID" value="NZ_JAOWKX010000010.1"/>
</dbReference>
<comment type="caution">
    <text evidence="1">The sequence shown here is derived from an EMBL/GenBank/DDBJ whole genome shotgun (WGS) entry which is preliminary data.</text>
</comment>
<proteinExistence type="predicted"/>
<evidence type="ECO:0000313" key="2">
    <source>
        <dbReference type="Proteomes" id="UP001652504"/>
    </source>
</evidence>
<evidence type="ECO:0000313" key="1">
    <source>
        <dbReference type="EMBL" id="MCV2886317.1"/>
    </source>
</evidence>
<protein>
    <submittedName>
        <fullName evidence="1">Uncharacterized protein</fullName>
    </submittedName>
</protein>
<organism evidence="1 2">
    <name type="scientific">Fluctibacter corallii</name>
    <dbReference type="NCBI Taxonomy" id="2984329"/>
    <lineage>
        <taxon>Bacteria</taxon>
        <taxon>Pseudomonadati</taxon>
        <taxon>Pseudomonadota</taxon>
        <taxon>Gammaproteobacteria</taxon>
        <taxon>Alteromonadales</taxon>
        <taxon>Alteromonadaceae</taxon>
        <taxon>Fluctibacter</taxon>
    </lineage>
</organism>
<sequence length="53" mass="5763">MKSASSNAVTCGAVIDKRADGRIAKTNSRFLCEADIEHHFNQGPLFTYSGPYS</sequence>
<accession>A0ABT3ACB8</accession>
<name>A0ABT3ACB8_9ALTE</name>
<keyword evidence="2" id="KW-1185">Reference proteome</keyword>